<keyword evidence="1" id="KW-1133">Transmembrane helix</keyword>
<sequence length="257" mass="30059">MNDLLSIANYILEGKPFYNKGRRFLNFLFLASITSFTYKWLIGNYEFLDIGNYKGIINFFIEGKFFIPLSIYASLYGVTELIGFLLFSVVTHIKLIKWKRKLMSEEFDDNMFKEGLDLILFMTRYLSVHNLSAKQMIKSYKENVKGVPHTEINELQQEIAKSTDNMKRYFIFCIRAIFAISIFKVTLPEFHWLAYTGVMFILIVCLLGIYILYNLVSLLPAIVRVFCIQAEKYKIDPELIQSNEPIQFGQEHLSLHS</sequence>
<feature type="transmembrane region" description="Helical" evidence="1">
    <location>
        <begin position="169"/>
        <end position="187"/>
    </location>
</feature>
<comment type="caution">
    <text evidence="2">The sequence shown here is derived from an EMBL/GenBank/DDBJ whole genome shotgun (WGS) entry which is preliminary data.</text>
</comment>
<evidence type="ECO:0000313" key="2">
    <source>
        <dbReference type="EMBL" id="MCQ6957088.1"/>
    </source>
</evidence>
<organism evidence="2 3">
    <name type="scientific">Mucilaginibacter aquariorum</name>
    <dbReference type="NCBI Taxonomy" id="2967225"/>
    <lineage>
        <taxon>Bacteria</taxon>
        <taxon>Pseudomonadati</taxon>
        <taxon>Bacteroidota</taxon>
        <taxon>Sphingobacteriia</taxon>
        <taxon>Sphingobacteriales</taxon>
        <taxon>Sphingobacteriaceae</taxon>
        <taxon>Mucilaginibacter</taxon>
    </lineage>
</organism>
<dbReference type="EMBL" id="JANHOH010000001">
    <property type="protein sequence ID" value="MCQ6957088.1"/>
    <property type="molecule type" value="Genomic_DNA"/>
</dbReference>
<evidence type="ECO:0008006" key="4">
    <source>
        <dbReference type="Google" id="ProtNLM"/>
    </source>
</evidence>
<dbReference type="Proteomes" id="UP001204376">
    <property type="component" value="Unassembled WGS sequence"/>
</dbReference>
<feature type="transmembrane region" description="Helical" evidence="1">
    <location>
        <begin position="24"/>
        <end position="42"/>
    </location>
</feature>
<gene>
    <name evidence="2" type="ORF">NPE20_03930</name>
</gene>
<feature type="transmembrane region" description="Helical" evidence="1">
    <location>
        <begin position="69"/>
        <end position="93"/>
    </location>
</feature>
<accession>A0ABT1SXZ4</accession>
<proteinExistence type="predicted"/>
<name>A0ABT1SXZ4_9SPHI</name>
<keyword evidence="1" id="KW-0812">Transmembrane</keyword>
<feature type="transmembrane region" description="Helical" evidence="1">
    <location>
        <begin position="193"/>
        <end position="216"/>
    </location>
</feature>
<keyword evidence="1" id="KW-0472">Membrane</keyword>
<evidence type="ECO:0000256" key="1">
    <source>
        <dbReference type="SAM" id="Phobius"/>
    </source>
</evidence>
<reference evidence="2 3" key="1">
    <citation type="submission" date="2022-07" db="EMBL/GenBank/DDBJ databases">
        <title>Mucilaginibacter sp. JC4.</title>
        <authorList>
            <person name="Le V."/>
            <person name="Ko S.-R."/>
            <person name="Ahn C.-Y."/>
            <person name="Oh H.-M."/>
        </authorList>
    </citation>
    <scope>NUCLEOTIDE SEQUENCE [LARGE SCALE GENOMIC DNA]</scope>
    <source>
        <strain evidence="2 3">JC4</strain>
    </source>
</reference>
<dbReference type="RefSeq" id="WP_256537297.1">
    <property type="nucleotide sequence ID" value="NZ_JANHOH010000001.1"/>
</dbReference>
<protein>
    <recommendedName>
        <fullName evidence="4">DUF4239 domain-containing protein</fullName>
    </recommendedName>
</protein>
<keyword evidence="3" id="KW-1185">Reference proteome</keyword>
<evidence type="ECO:0000313" key="3">
    <source>
        <dbReference type="Proteomes" id="UP001204376"/>
    </source>
</evidence>